<sequence>MNGVLVVSRHKMISVPALLLTAGYVAFVLLAPASVTKQVSQALVVGLLLACLGVALQAVHRARRVRRAAHRTQPHPEHPQPPSPPTP</sequence>
<evidence type="ECO:0000313" key="4">
    <source>
        <dbReference type="Proteomes" id="UP001596058"/>
    </source>
</evidence>
<name>A0ABW1CUQ1_9ACTN</name>
<feature type="transmembrane region" description="Helical" evidence="2">
    <location>
        <begin position="39"/>
        <end position="59"/>
    </location>
</feature>
<comment type="caution">
    <text evidence="3">The sequence shown here is derived from an EMBL/GenBank/DDBJ whole genome shotgun (WGS) entry which is preliminary data.</text>
</comment>
<dbReference type="Proteomes" id="UP001596058">
    <property type="component" value="Unassembled WGS sequence"/>
</dbReference>
<feature type="transmembrane region" description="Helical" evidence="2">
    <location>
        <begin position="12"/>
        <end position="33"/>
    </location>
</feature>
<keyword evidence="2" id="KW-1133">Transmembrane helix</keyword>
<evidence type="ECO:0000256" key="2">
    <source>
        <dbReference type="SAM" id="Phobius"/>
    </source>
</evidence>
<dbReference type="RefSeq" id="WP_379517539.1">
    <property type="nucleotide sequence ID" value="NZ_JBHSPA010000034.1"/>
</dbReference>
<evidence type="ECO:0000313" key="3">
    <source>
        <dbReference type="EMBL" id="MFC5828033.1"/>
    </source>
</evidence>
<reference evidence="4" key="1">
    <citation type="journal article" date="2019" name="Int. J. Syst. Evol. Microbiol.">
        <title>The Global Catalogue of Microorganisms (GCM) 10K type strain sequencing project: providing services to taxonomists for standard genome sequencing and annotation.</title>
        <authorList>
            <consortium name="The Broad Institute Genomics Platform"/>
            <consortium name="The Broad Institute Genome Sequencing Center for Infectious Disease"/>
            <person name="Wu L."/>
            <person name="Ma J."/>
        </authorList>
    </citation>
    <scope>NUCLEOTIDE SEQUENCE [LARGE SCALE GENOMIC DNA]</scope>
    <source>
        <strain evidence="4">CCUG 53903</strain>
    </source>
</reference>
<evidence type="ECO:0000256" key="1">
    <source>
        <dbReference type="SAM" id="MobiDB-lite"/>
    </source>
</evidence>
<keyword evidence="2" id="KW-0812">Transmembrane</keyword>
<accession>A0ABW1CUQ1</accession>
<gene>
    <name evidence="3" type="ORF">ACFPZ3_29565</name>
</gene>
<feature type="compositionally biased region" description="Basic residues" evidence="1">
    <location>
        <begin position="64"/>
        <end position="73"/>
    </location>
</feature>
<keyword evidence="4" id="KW-1185">Reference proteome</keyword>
<keyword evidence="2" id="KW-0472">Membrane</keyword>
<feature type="region of interest" description="Disordered" evidence="1">
    <location>
        <begin position="64"/>
        <end position="87"/>
    </location>
</feature>
<dbReference type="EMBL" id="JBHSPA010000034">
    <property type="protein sequence ID" value="MFC5828033.1"/>
    <property type="molecule type" value="Genomic_DNA"/>
</dbReference>
<proteinExistence type="predicted"/>
<protein>
    <submittedName>
        <fullName evidence="3">Uncharacterized protein</fullName>
    </submittedName>
</protein>
<organism evidence="3 4">
    <name type="scientific">Nonomuraea insulae</name>
    <dbReference type="NCBI Taxonomy" id="1616787"/>
    <lineage>
        <taxon>Bacteria</taxon>
        <taxon>Bacillati</taxon>
        <taxon>Actinomycetota</taxon>
        <taxon>Actinomycetes</taxon>
        <taxon>Streptosporangiales</taxon>
        <taxon>Streptosporangiaceae</taxon>
        <taxon>Nonomuraea</taxon>
    </lineage>
</organism>